<keyword evidence="3" id="KW-1185">Reference proteome</keyword>
<name>A0A844G7J2_9BACT</name>
<comment type="caution">
    <text evidence="2">The sequence shown here is derived from an EMBL/GenBank/DDBJ whole genome shotgun (WGS) entry which is preliminary data.</text>
</comment>
<accession>A0A844G7J2</accession>
<evidence type="ECO:0000313" key="2">
    <source>
        <dbReference type="EMBL" id="MST99123.1"/>
    </source>
</evidence>
<dbReference type="EMBL" id="VUNS01000029">
    <property type="protein sequence ID" value="MST99123.1"/>
    <property type="molecule type" value="Genomic_DNA"/>
</dbReference>
<dbReference type="Proteomes" id="UP000435649">
    <property type="component" value="Unassembled WGS sequence"/>
</dbReference>
<evidence type="ECO:0000259" key="1">
    <source>
        <dbReference type="Pfam" id="PF19773"/>
    </source>
</evidence>
<sequence>MEVFKIFGDDSELHLSRRDGSIAAMRRRGKELLLPARLAFSLRFVDAEGGYRPLDSGHFANFELQELKNAAVCRWTGCAGAPGTTVKLDISFRDRAFRFRPEVTGVPEALRLELVDAPVIVVPESNELFWPRHDGCLVDQPEKGSRYFQRLSAPGMAVGGCYPGPCQMQYMASYSPDGGIWFGAEDFRHGTKTLEFGADDGDGTRIRLRIEQYCGQDGPPERYAPDYDIVLRPFEGDWTDAAAICRDQVRRDPSLKSIPPKPEWLDESPVAVILSIRGRGESFAGENAYSRCENAFPRLRELSEAFGSPVLALLMRWDRHGPWLPPWCWPPAGGTESLFRLRDLLHESGNRIGLYCSGTAFTVRSLMNGYTCRDEFERDGLNRRMACGPDGKTLWTMNGIREGTQLCITEEFGREIMLDQVRRIAEAGIDYLQFFDQNFGGICYPCYSKEHRHPPVPGRWQTEAMTRLIDDMNEQIRRTGSRMILGTESSASMPYLAGLPLNDSRRICQVVYGRPVPAYSFVYHRYAGSFLGNQCTVWQNVDCPACPDNLLYRLAEGFCAGELLAVTLRADGSIAWGAADDWSEPPPDNETAITLIRNLNRLRRKYRKFLLHGEMEKSPVRVAGLPAYRLPLRPRRQHAGGGKAFTELPPLPESCWSAPDGERIQFLVNFRPEPRQVELRSTEPCRIGGREFEPGGFRAELPPLDALTIHFRQRG</sequence>
<evidence type="ECO:0000313" key="3">
    <source>
        <dbReference type="Proteomes" id="UP000435649"/>
    </source>
</evidence>
<proteinExistence type="predicted"/>
<gene>
    <name evidence="2" type="ORF">FYJ85_18985</name>
</gene>
<feature type="domain" description="DUF6259" evidence="1">
    <location>
        <begin position="223"/>
        <end position="529"/>
    </location>
</feature>
<dbReference type="Pfam" id="PF19773">
    <property type="entry name" value="DUF6259"/>
    <property type="match status" value="1"/>
</dbReference>
<reference evidence="2 3" key="1">
    <citation type="submission" date="2019-08" db="EMBL/GenBank/DDBJ databases">
        <title>In-depth cultivation of the pig gut microbiome towards novel bacterial diversity and tailored functional studies.</title>
        <authorList>
            <person name="Wylensek D."/>
            <person name="Hitch T.C.A."/>
            <person name="Clavel T."/>
        </authorList>
    </citation>
    <scope>NUCLEOTIDE SEQUENCE [LARGE SCALE GENOMIC DNA]</scope>
    <source>
        <strain evidence="2 3">BBE-744-WT-12</strain>
    </source>
</reference>
<dbReference type="AlphaFoldDB" id="A0A844G7J2"/>
<protein>
    <recommendedName>
        <fullName evidence="1">DUF6259 domain-containing protein</fullName>
    </recommendedName>
</protein>
<organism evidence="2 3">
    <name type="scientific">Victivallis lenta</name>
    <dbReference type="NCBI Taxonomy" id="2606640"/>
    <lineage>
        <taxon>Bacteria</taxon>
        <taxon>Pseudomonadati</taxon>
        <taxon>Lentisphaerota</taxon>
        <taxon>Lentisphaeria</taxon>
        <taxon>Victivallales</taxon>
        <taxon>Victivallaceae</taxon>
        <taxon>Victivallis</taxon>
    </lineage>
</organism>
<dbReference type="RefSeq" id="WP_154420279.1">
    <property type="nucleotide sequence ID" value="NZ_VUNS01000029.1"/>
</dbReference>
<dbReference type="InterPro" id="IPR046226">
    <property type="entry name" value="DUF6259"/>
</dbReference>